<dbReference type="PROSITE" id="PS50297">
    <property type="entry name" value="ANK_REP_REGION"/>
    <property type="match status" value="5"/>
</dbReference>
<dbReference type="InterPro" id="IPR001309">
    <property type="entry name" value="Pept_C14_p20"/>
</dbReference>
<dbReference type="EMBL" id="CADEPI010000130">
    <property type="protein sequence ID" value="CAB3376638.1"/>
    <property type="molecule type" value="Genomic_DNA"/>
</dbReference>
<feature type="repeat" description="ANK" evidence="4">
    <location>
        <begin position="1425"/>
        <end position="1458"/>
    </location>
</feature>
<dbReference type="Gene3D" id="3.40.50.1460">
    <property type="match status" value="2"/>
</dbReference>
<dbReference type="Pfam" id="PF00656">
    <property type="entry name" value="Peptidase_C14"/>
    <property type="match status" value="1"/>
</dbReference>
<dbReference type="PANTHER" id="PTHR24198">
    <property type="entry name" value="ANKYRIN REPEAT AND PROTEIN KINASE DOMAIN-CONTAINING PROTEIN"/>
    <property type="match status" value="1"/>
</dbReference>
<evidence type="ECO:0000256" key="1">
    <source>
        <dbReference type="ARBA" id="ARBA00010134"/>
    </source>
</evidence>
<dbReference type="InterPro" id="IPR027417">
    <property type="entry name" value="P-loop_NTPase"/>
</dbReference>
<feature type="domain" description="Caspase family p20" evidence="6">
    <location>
        <begin position="232"/>
        <end position="366"/>
    </location>
</feature>
<feature type="repeat" description="ANK" evidence="4">
    <location>
        <begin position="1256"/>
        <end position="1288"/>
    </location>
</feature>
<feature type="region of interest" description="Disordered" evidence="5">
    <location>
        <begin position="494"/>
        <end position="513"/>
    </location>
</feature>
<evidence type="ECO:0000256" key="2">
    <source>
        <dbReference type="ARBA" id="ARBA00022737"/>
    </source>
</evidence>
<reference evidence="7 8" key="1">
    <citation type="submission" date="2020-04" db="EMBL/GenBank/DDBJ databases">
        <authorList>
            <person name="Alioto T."/>
            <person name="Alioto T."/>
            <person name="Gomez Garrido J."/>
        </authorList>
    </citation>
    <scope>NUCLEOTIDE SEQUENCE [LARGE SCALE GENOMIC DNA]</scope>
</reference>
<dbReference type="SUPFAM" id="SSF48403">
    <property type="entry name" value="Ankyrin repeat"/>
    <property type="match status" value="1"/>
</dbReference>
<dbReference type="InterPro" id="IPR036770">
    <property type="entry name" value="Ankyrin_rpt-contain_sf"/>
</dbReference>
<proteinExistence type="inferred from homology"/>
<dbReference type="InterPro" id="IPR007111">
    <property type="entry name" value="NACHT_NTPase"/>
</dbReference>
<comment type="caution">
    <text evidence="7">The sequence shown here is derived from an EMBL/GenBank/DDBJ whole genome shotgun (WGS) entry which is preliminary data.</text>
</comment>
<dbReference type="SUPFAM" id="SSF52129">
    <property type="entry name" value="Caspase-like"/>
    <property type="match status" value="2"/>
</dbReference>
<evidence type="ECO:0000256" key="3">
    <source>
        <dbReference type="ARBA" id="ARBA00023043"/>
    </source>
</evidence>
<dbReference type="GO" id="GO:0004197">
    <property type="term" value="F:cysteine-type endopeptidase activity"/>
    <property type="evidence" value="ECO:0007669"/>
    <property type="project" value="InterPro"/>
</dbReference>
<dbReference type="OrthoDB" id="7721339at2759"/>
<dbReference type="PRINTS" id="PR01415">
    <property type="entry name" value="ANKYRIN"/>
</dbReference>
<evidence type="ECO:0000259" key="6">
    <source>
        <dbReference type="PROSITE" id="PS50208"/>
    </source>
</evidence>
<comment type="similarity">
    <text evidence="1">Belongs to the peptidase C14A family.</text>
</comment>
<dbReference type="InterPro" id="IPR011600">
    <property type="entry name" value="Pept_C14_caspase"/>
</dbReference>
<dbReference type="InterPro" id="IPR002110">
    <property type="entry name" value="Ankyrin_rpt"/>
</dbReference>
<dbReference type="PROSITE" id="PS50208">
    <property type="entry name" value="CASPASE_P20"/>
    <property type="match status" value="1"/>
</dbReference>
<dbReference type="SUPFAM" id="SSF52540">
    <property type="entry name" value="P-loop containing nucleoside triphosphate hydrolases"/>
    <property type="match status" value="1"/>
</dbReference>
<feature type="repeat" description="ANK" evidence="4">
    <location>
        <begin position="1357"/>
        <end position="1390"/>
    </location>
</feature>
<dbReference type="GO" id="GO:0006508">
    <property type="term" value="P:proteolysis"/>
    <property type="evidence" value="ECO:0007669"/>
    <property type="project" value="InterPro"/>
</dbReference>
<protein>
    <recommendedName>
        <fullName evidence="6">Caspase family p20 domain-containing protein</fullName>
    </recommendedName>
</protein>
<keyword evidence="2" id="KW-0677">Repeat</keyword>
<keyword evidence="3 4" id="KW-0040">ANK repeat</keyword>
<organism evidence="7 8">
    <name type="scientific">Cloeon dipterum</name>
    <dbReference type="NCBI Taxonomy" id="197152"/>
    <lineage>
        <taxon>Eukaryota</taxon>
        <taxon>Metazoa</taxon>
        <taxon>Ecdysozoa</taxon>
        <taxon>Arthropoda</taxon>
        <taxon>Hexapoda</taxon>
        <taxon>Insecta</taxon>
        <taxon>Pterygota</taxon>
        <taxon>Palaeoptera</taxon>
        <taxon>Ephemeroptera</taxon>
        <taxon>Pisciforma</taxon>
        <taxon>Baetidae</taxon>
        <taxon>Cloeon</taxon>
    </lineage>
</organism>
<evidence type="ECO:0000256" key="4">
    <source>
        <dbReference type="PROSITE-ProRule" id="PRU00023"/>
    </source>
</evidence>
<evidence type="ECO:0000313" key="7">
    <source>
        <dbReference type="EMBL" id="CAB3376638.1"/>
    </source>
</evidence>
<dbReference type="Gene3D" id="1.25.40.20">
    <property type="entry name" value="Ankyrin repeat-containing domain"/>
    <property type="match status" value="1"/>
</dbReference>
<evidence type="ECO:0000256" key="5">
    <source>
        <dbReference type="SAM" id="MobiDB-lite"/>
    </source>
</evidence>
<feature type="region of interest" description="Disordered" evidence="5">
    <location>
        <begin position="126"/>
        <end position="160"/>
    </location>
</feature>
<dbReference type="Pfam" id="PF12796">
    <property type="entry name" value="Ank_2"/>
    <property type="match status" value="2"/>
</dbReference>
<evidence type="ECO:0000313" key="8">
    <source>
        <dbReference type="Proteomes" id="UP000494165"/>
    </source>
</evidence>
<dbReference type="Gene3D" id="3.40.50.300">
    <property type="entry name" value="P-loop containing nucleotide triphosphate hydrolases"/>
    <property type="match status" value="1"/>
</dbReference>
<dbReference type="PROSITE" id="PS50088">
    <property type="entry name" value="ANK_REPEAT"/>
    <property type="match status" value="5"/>
</dbReference>
<keyword evidence="8" id="KW-1185">Reference proteome</keyword>
<dbReference type="SMART" id="SM00115">
    <property type="entry name" value="CASc"/>
    <property type="match status" value="1"/>
</dbReference>
<dbReference type="Proteomes" id="UP000494165">
    <property type="component" value="Unassembled WGS sequence"/>
</dbReference>
<dbReference type="InterPro" id="IPR029030">
    <property type="entry name" value="Caspase-like_dom_sf"/>
</dbReference>
<sequence>METEGNYFAYCFDAKTKSNYFIVPSKFLKPRPKAIKLYPGVTSHTLGQQFWGVVFQSAWHESLEVDPNDGSFLDRKPDKDFEHLLTEEEYKECLIFATASSIQELQELIQFCPFKVPEIYRRLDDSVASGSQRHDEPDQRNKQCRNGESNQQTSSVDFSMVSQSSELKSVSARESLDVKPPEKAEIEIEEQIKTHDVPENDERVDSHIRPEGVANLGYFESEIDGRVTRQNADNVCVLVIHYEFENNPEYFRNGDACDVKRLKTFFGENRNCNFRNFRSPHKKTLLQLLGDREKLLQFFNSQDDVPSVFVLFILSHGDENGTILTDHFKRNTNEYECFTTDEVFDSLQRLEHCLKVVNFGPCRGSLVDCNFNPKDSHYNYENRNSCRITIRSKMHNYVVYYSTVETTMANTDENGSWLVRHICTCLNNADDEPLLKFFTIVQNRMHETSRNFTTFGENTPLGQTPELKMFQHDRKFIISKAKIISKPFSNTDGSGNVSRVSNEKHPEQFSWKSDERKDIRGRRGFILSVVQSKQVQEMKRVLQNLDFEVTDWTLNGQSMKFYFNIVSTELEPDVGCIMTCMIGPVCENQEKEVCVRVQKGREIPITDILYRLIGPKNDKLIGKPKILIVVNVEAPQTDCISVDVTELRVTATNHSGWLVLILKYEDALEKLIELFGKIDEKISLQELLEPLLTRESKREDVVLLNSTLQYLIKFPNWSRAFVKPEFKLKNTRISSDGTVSFRESLIEEKIDFDRLTEKAKCVIEENKKSIETRSCRESDTEPPINPEPIRVWLIINSVAGAGKSTVLGELAHQLNKYYGKFKILIIHLNKYYRYLFDMPAMKVSEIEFLAKTTFNSHDDIKKWMEKREVVVFLDGFDKVCPDFREKIIKILIALNNARVPLFIGTRPHEVHHIQEMIENTTIVEIEPFDEAKQIEYLRSVAGKGPEDIKKLMNILKDQDILGNPLYLKLLAENKSNGNLYEIFDKIVRSKVEICLVTKNENKDVGKHMIDKELKVIQLVASRFVTGVKIDQGSVTKKDLEEINAFGVVTYCNDKVNFTHQTFAGFLTAQKFLYDLNNPEPEKVPLFNDELVECRKFVDLFLSTEKGKDETYAETFIHWTKSIDPLKLVRQICRENLRQMFELLNPDLSIRDEHGKNALHFALRHLEMVKMVHEKNSRLATETTNDGENCLHLAIDDEECSEVVAIWLLKKTKVVKNAETIINKDSPLLLGCKRRKWKALALKLKIANFEVNKFSQGGESILHYAIKSKYLDLVQELLRRGANVNSKCQKGKTALHVAVSINNPEIVEILLDNGAAVNAQDNEKRTALHCLAAKSYPAAGILQKLLEHSADLHLKTLNGASALHLAAMWNEKPDMVKILLEKGARVNAQDDAKRNALHYAARFNPDPEVVHQLLEKGVDINLKTSHGETALFLAVKYNPVRGIVLNLLDHGAKVNKIIRNDKECAAAFHRMHINAFKIKYKLLNLFWK</sequence>
<feature type="compositionally biased region" description="Basic and acidic residues" evidence="5">
    <location>
        <begin position="501"/>
        <end position="513"/>
    </location>
</feature>
<dbReference type="SMART" id="SM00248">
    <property type="entry name" value="ANK"/>
    <property type="match status" value="8"/>
</dbReference>
<gene>
    <name evidence="7" type="ORF">CLODIP_2_CD02441</name>
</gene>
<feature type="compositionally biased region" description="Polar residues" evidence="5">
    <location>
        <begin position="144"/>
        <end position="153"/>
    </location>
</feature>
<feature type="compositionally biased region" description="Basic and acidic residues" evidence="5">
    <location>
        <begin position="132"/>
        <end position="141"/>
    </location>
</feature>
<accession>A0A8S1D801</accession>
<dbReference type="Pfam" id="PF05729">
    <property type="entry name" value="NACHT"/>
    <property type="match status" value="1"/>
</dbReference>
<name>A0A8S1D801_9INSE</name>
<feature type="repeat" description="ANK" evidence="4">
    <location>
        <begin position="1391"/>
        <end position="1424"/>
    </location>
</feature>
<dbReference type="PANTHER" id="PTHR24198:SF165">
    <property type="entry name" value="ANKYRIN REPEAT-CONTAINING PROTEIN-RELATED"/>
    <property type="match status" value="1"/>
</dbReference>
<dbReference type="InterPro" id="IPR015917">
    <property type="entry name" value="Pept_C14A"/>
</dbReference>
<feature type="repeat" description="ANK" evidence="4">
    <location>
        <begin position="1289"/>
        <end position="1321"/>
    </location>
</feature>